<dbReference type="PANTHER" id="PTHR48079:SF6">
    <property type="entry name" value="NAD(P)-BINDING DOMAIN-CONTAINING PROTEIN-RELATED"/>
    <property type="match status" value="1"/>
</dbReference>
<evidence type="ECO:0000313" key="3">
    <source>
        <dbReference type="Proteomes" id="UP000294933"/>
    </source>
</evidence>
<dbReference type="AlphaFoldDB" id="A0A4Y7PW63"/>
<dbReference type="PANTHER" id="PTHR48079">
    <property type="entry name" value="PROTEIN YEEZ"/>
    <property type="match status" value="1"/>
</dbReference>
<protein>
    <submittedName>
        <fullName evidence="2">NAD(P)-binding protein</fullName>
    </submittedName>
</protein>
<proteinExistence type="predicted"/>
<dbReference type="GO" id="GO:0004029">
    <property type="term" value="F:aldehyde dehydrogenase (NAD+) activity"/>
    <property type="evidence" value="ECO:0007669"/>
    <property type="project" value="TreeGrafter"/>
</dbReference>
<evidence type="ECO:0000259" key="1">
    <source>
        <dbReference type="Pfam" id="PF13460"/>
    </source>
</evidence>
<gene>
    <name evidence="2" type="ORF">BD410DRAFT_792176</name>
</gene>
<accession>A0A4Y7PW63</accession>
<dbReference type="InterPro" id="IPR051783">
    <property type="entry name" value="NAD(P)-dependent_oxidoreduct"/>
</dbReference>
<dbReference type="Gene3D" id="3.40.50.720">
    <property type="entry name" value="NAD(P)-binding Rossmann-like Domain"/>
    <property type="match status" value="1"/>
</dbReference>
<dbReference type="SUPFAM" id="SSF51735">
    <property type="entry name" value="NAD(P)-binding Rossmann-fold domains"/>
    <property type="match status" value="1"/>
</dbReference>
<dbReference type="InterPro" id="IPR016040">
    <property type="entry name" value="NAD(P)-bd_dom"/>
</dbReference>
<reference evidence="2 3" key="1">
    <citation type="submission" date="2018-06" db="EMBL/GenBank/DDBJ databases">
        <title>A transcriptomic atlas of mushroom development highlights an independent origin of complex multicellularity.</title>
        <authorList>
            <consortium name="DOE Joint Genome Institute"/>
            <person name="Krizsan K."/>
            <person name="Almasi E."/>
            <person name="Merenyi Z."/>
            <person name="Sahu N."/>
            <person name="Viragh M."/>
            <person name="Koszo T."/>
            <person name="Mondo S."/>
            <person name="Kiss B."/>
            <person name="Balint B."/>
            <person name="Kues U."/>
            <person name="Barry K."/>
            <person name="Hegedus J.C."/>
            <person name="Henrissat B."/>
            <person name="Johnson J."/>
            <person name="Lipzen A."/>
            <person name="Ohm R."/>
            <person name="Nagy I."/>
            <person name="Pangilinan J."/>
            <person name="Yan J."/>
            <person name="Xiong Y."/>
            <person name="Grigoriev I.V."/>
            <person name="Hibbett D.S."/>
            <person name="Nagy L.G."/>
        </authorList>
    </citation>
    <scope>NUCLEOTIDE SEQUENCE [LARGE SCALE GENOMIC DNA]</scope>
    <source>
        <strain evidence="2 3">SZMC22713</strain>
    </source>
</reference>
<sequence>MFTIFLLGATGYIGGSILVELKNVYPDATINALIRSPSHNDAIRAAGAHPVQGSFGDLDVIEEQASKADLVINAADSDTIDLMNAIMRGLKRRKESGAGTPSFIHTSGGGVFLDGTMSGKYHNDSKVWTDDEEDIKLITPKMLHGQVDAPLLKAGEAGYANTYIICPTAVHGIGKGPVAKITGIYRYIWGATLEIGAVPYIGEGSNVTSFVHVDDVVALFIKVISLALAGPPTTSPYERYFIATTEDTTYEEFANACAKAIHATGKIPTAVPKSITAEEAGMPLA</sequence>
<dbReference type="InterPro" id="IPR036291">
    <property type="entry name" value="NAD(P)-bd_dom_sf"/>
</dbReference>
<dbReference type="VEuPathDB" id="FungiDB:BD410DRAFT_792176"/>
<name>A0A4Y7PW63_9AGAM</name>
<feature type="domain" description="NAD(P)-binding" evidence="1">
    <location>
        <begin position="8"/>
        <end position="92"/>
    </location>
</feature>
<evidence type="ECO:0000313" key="2">
    <source>
        <dbReference type="EMBL" id="TDL19365.1"/>
    </source>
</evidence>
<dbReference type="Proteomes" id="UP000294933">
    <property type="component" value="Unassembled WGS sequence"/>
</dbReference>
<organism evidence="2 3">
    <name type="scientific">Rickenella mellea</name>
    <dbReference type="NCBI Taxonomy" id="50990"/>
    <lineage>
        <taxon>Eukaryota</taxon>
        <taxon>Fungi</taxon>
        <taxon>Dikarya</taxon>
        <taxon>Basidiomycota</taxon>
        <taxon>Agaricomycotina</taxon>
        <taxon>Agaricomycetes</taxon>
        <taxon>Hymenochaetales</taxon>
        <taxon>Rickenellaceae</taxon>
        <taxon>Rickenella</taxon>
    </lineage>
</organism>
<dbReference type="GO" id="GO:0005737">
    <property type="term" value="C:cytoplasm"/>
    <property type="evidence" value="ECO:0007669"/>
    <property type="project" value="TreeGrafter"/>
</dbReference>
<dbReference type="Pfam" id="PF13460">
    <property type="entry name" value="NAD_binding_10"/>
    <property type="match status" value="1"/>
</dbReference>
<keyword evidence="3" id="KW-1185">Reference proteome</keyword>
<feature type="non-terminal residue" evidence="2">
    <location>
        <position position="285"/>
    </location>
</feature>
<dbReference type="OrthoDB" id="2130169at2759"/>
<dbReference type="EMBL" id="ML170197">
    <property type="protein sequence ID" value="TDL19365.1"/>
    <property type="molecule type" value="Genomic_DNA"/>
</dbReference>
<dbReference type="STRING" id="50990.A0A4Y7PW63"/>